<dbReference type="CDD" id="cd15203">
    <property type="entry name" value="7tmA_NPYR-like"/>
    <property type="match status" value="1"/>
</dbReference>
<evidence type="ECO:0000259" key="11">
    <source>
        <dbReference type="PROSITE" id="PS50262"/>
    </source>
</evidence>
<evidence type="ECO:0000256" key="3">
    <source>
        <dbReference type="ARBA" id="ARBA00022692"/>
    </source>
</evidence>
<keyword evidence="4 10" id="KW-1133">Transmembrane helix</keyword>
<feature type="transmembrane region" description="Helical" evidence="10">
    <location>
        <begin position="333"/>
        <end position="350"/>
    </location>
</feature>
<evidence type="ECO:0000256" key="6">
    <source>
        <dbReference type="ARBA" id="ARBA00023136"/>
    </source>
</evidence>
<comment type="similarity">
    <text evidence="2 9">Belongs to the G-protein coupled receptor 1 family.</text>
</comment>
<dbReference type="GO" id="GO:0016020">
    <property type="term" value="C:membrane"/>
    <property type="evidence" value="ECO:0007669"/>
    <property type="project" value="UniProtKB-SubCell"/>
</dbReference>
<sequence length="484" mass="54352">MYVSVVNSFGGAAPFPAAPLAPVSPLLLRDTVVTSLPVVHPENIDVDHELPPEFDMEQIRALDLSALRNYDGNLTFLSHNMTWLLNISRELDIRTIDKFRRNRRVDDGAFYALIVVYSIVIVLGATGNSLVVVAVIRKPTMRTARNVFIINLAISDLLLCVVTMPLTLVELLSQYWPLGDTPVLCKLVGSLQATCVFVSTISITAIALDRYQVIVYPTSASIKTVGAVVMLLGIWVFAIILSLPNFIWRTLKHHPINLPDLDIHSVNFCFEEWPSEHGRGYYSVFVILFQYCLPIITVSIAYFRICMKLKGRMSVKSSAKKYKSDNRRMKKTNILLIAISLIFCLSWLPINIYNVVVDFCNPFGDDTESMLIGFAICHMMGMSSACSNPLLYGWLNDNFRKEFLEIFSLICPRCSPRPETTITLLQQPLQSHISRTPSPMLRNDHGMLTIPKQTEVTTTSFLGNDKSTGDPPYVTQLVKNTTHL</sequence>
<dbReference type="FunFam" id="1.20.1070.10:FF:000373">
    <property type="entry name" value="Neuropeptide F receptor"/>
    <property type="match status" value="1"/>
</dbReference>
<name>A0AAV2QV82_MEGNR</name>
<evidence type="ECO:0000256" key="7">
    <source>
        <dbReference type="ARBA" id="ARBA00023170"/>
    </source>
</evidence>
<dbReference type="InterPro" id="IPR000611">
    <property type="entry name" value="NPY_rcpt"/>
</dbReference>
<keyword evidence="3 9" id="KW-0812">Transmembrane</keyword>
<accession>A0AAV2QV82</accession>
<protein>
    <recommendedName>
        <fullName evidence="11">G-protein coupled receptors family 1 profile domain-containing protein</fullName>
    </recommendedName>
</protein>
<feature type="transmembrane region" description="Helical" evidence="10">
    <location>
        <begin position="148"/>
        <end position="169"/>
    </location>
</feature>
<dbReference type="PRINTS" id="PR00237">
    <property type="entry name" value="GPCRRHODOPSN"/>
</dbReference>
<comment type="caution">
    <text evidence="12">The sequence shown here is derived from an EMBL/GenBank/DDBJ whole genome shotgun (WGS) entry which is preliminary data.</text>
</comment>
<keyword evidence="6 10" id="KW-0472">Membrane</keyword>
<dbReference type="PANTHER" id="PTHR24235:SF30">
    <property type="entry name" value="NEUROPEPTIDE F RECEPTOR"/>
    <property type="match status" value="1"/>
</dbReference>
<dbReference type="Gene3D" id="1.20.1070.10">
    <property type="entry name" value="Rhodopsin 7-helix transmembrane proteins"/>
    <property type="match status" value="1"/>
</dbReference>
<keyword evidence="7 9" id="KW-0675">Receptor</keyword>
<feature type="transmembrane region" description="Helical" evidence="10">
    <location>
        <begin position="109"/>
        <end position="136"/>
    </location>
</feature>
<feature type="transmembrane region" description="Helical" evidence="10">
    <location>
        <begin position="189"/>
        <end position="208"/>
    </location>
</feature>
<evidence type="ECO:0000313" key="13">
    <source>
        <dbReference type="Proteomes" id="UP001497623"/>
    </source>
</evidence>
<dbReference type="PRINTS" id="PR01012">
    <property type="entry name" value="NRPEPTIDEYR"/>
</dbReference>
<gene>
    <name evidence="12" type="ORF">MNOR_LOCUS15850</name>
</gene>
<dbReference type="PROSITE" id="PS00237">
    <property type="entry name" value="G_PROTEIN_RECEP_F1_1"/>
    <property type="match status" value="1"/>
</dbReference>
<keyword evidence="5 9" id="KW-0297">G-protein coupled receptor</keyword>
<proteinExistence type="inferred from homology"/>
<keyword evidence="13" id="KW-1185">Reference proteome</keyword>
<dbReference type="Proteomes" id="UP001497623">
    <property type="component" value="Unassembled WGS sequence"/>
</dbReference>
<dbReference type="AlphaFoldDB" id="A0AAV2QV82"/>
<evidence type="ECO:0000256" key="5">
    <source>
        <dbReference type="ARBA" id="ARBA00023040"/>
    </source>
</evidence>
<dbReference type="SMART" id="SM01381">
    <property type="entry name" value="7TM_GPCR_Srsx"/>
    <property type="match status" value="1"/>
</dbReference>
<dbReference type="InterPro" id="IPR000276">
    <property type="entry name" value="GPCR_Rhodpsn"/>
</dbReference>
<dbReference type="GO" id="GO:0004983">
    <property type="term" value="F:neuropeptide Y receptor activity"/>
    <property type="evidence" value="ECO:0007669"/>
    <property type="project" value="InterPro"/>
</dbReference>
<feature type="transmembrane region" description="Helical" evidence="10">
    <location>
        <begin position="370"/>
        <end position="395"/>
    </location>
</feature>
<feature type="domain" description="G-protein coupled receptors family 1 profile" evidence="11">
    <location>
        <begin position="127"/>
        <end position="392"/>
    </location>
</feature>
<dbReference type="InterPro" id="IPR017452">
    <property type="entry name" value="GPCR_Rhodpsn_7TM"/>
</dbReference>
<dbReference type="SUPFAM" id="SSF81321">
    <property type="entry name" value="Family A G protein-coupled receptor-like"/>
    <property type="match status" value="1"/>
</dbReference>
<feature type="transmembrane region" description="Helical" evidence="10">
    <location>
        <begin position="281"/>
        <end position="303"/>
    </location>
</feature>
<dbReference type="PANTHER" id="PTHR24235">
    <property type="entry name" value="NEUROPEPTIDE Y RECEPTOR"/>
    <property type="match status" value="1"/>
</dbReference>
<organism evidence="12 13">
    <name type="scientific">Meganyctiphanes norvegica</name>
    <name type="common">Northern krill</name>
    <name type="synonym">Thysanopoda norvegica</name>
    <dbReference type="NCBI Taxonomy" id="48144"/>
    <lineage>
        <taxon>Eukaryota</taxon>
        <taxon>Metazoa</taxon>
        <taxon>Ecdysozoa</taxon>
        <taxon>Arthropoda</taxon>
        <taxon>Crustacea</taxon>
        <taxon>Multicrustacea</taxon>
        <taxon>Malacostraca</taxon>
        <taxon>Eumalacostraca</taxon>
        <taxon>Eucarida</taxon>
        <taxon>Euphausiacea</taxon>
        <taxon>Euphausiidae</taxon>
        <taxon>Meganyctiphanes</taxon>
    </lineage>
</organism>
<evidence type="ECO:0000256" key="9">
    <source>
        <dbReference type="RuleBase" id="RU000688"/>
    </source>
</evidence>
<dbReference type="PROSITE" id="PS50262">
    <property type="entry name" value="G_PROTEIN_RECEP_F1_2"/>
    <property type="match status" value="1"/>
</dbReference>
<evidence type="ECO:0000256" key="2">
    <source>
        <dbReference type="ARBA" id="ARBA00010663"/>
    </source>
</evidence>
<evidence type="ECO:0000256" key="1">
    <source>
        <dbReference type="ARBA" id="ARBA00004141"/>
    </source>
</evidence>
<evidence type="ECO:0000313" key="12">
    <source>
        <dbReference type="EMBL" id="CAL4096878.1"/>
    </source>
</evidence>
<evidence type="ECO:0000256" key="4">
    <source>
        <dbReference type="ARBA" id="ARBA00022989"/>
    </source>
</evidence>
<comment type="subcellular location">
    <subcellularLocation>
        <location evidence="1">Membrane</location>
        <topology evidence="1">Multi-pass membrane protein</topology>
    </subcellularLocation>
</comment>
<reference evidence="12 13" key="1">
    <citation type="submission" date="2024-05" db="EMBL/GenBank/DDBJ databases">
        <authorList>
            <person name="Wallberg A."/>
        </authorList>
    </citation>
    <scope>NUCLEOTIDE SEQUENCE [LARGE SCALE GENOMIC DNA]</scope>
</reference>
<feature type="transmembrane region" description="Helical" evidence="10">
    <location>
        <begin position="220"/>
        <end position="243"/>
    </location>
</feature>
<dbReference type="Pfam" id="PF00001">
    <property type="entry name" value="7tm_1"/>
    <property type="match status" value="1"/>
</dbReference>
<evidence type="ECO:0000256" key="8">
    <source>
        <dbReference type="ARBA" id="ARBA00023224"/>
    </source>
</evidence>
<evidence type="ECO:0000256" key="10">
    <source>
        <dbReference type="SAM" id="Phobius"/>
    </source>
</evidence>
<dbReference type="EMBL" id="CAXKWB010010119">
    <property type="protein sequence ID" value="CAL4096878.1"/>
    <property type="molecule type" value="Genomic_DNA"/>
</dbReference>
<keyword evidence="8 9" id="KW-0807">Transducer</keyword>